<dbReference type="EMBL" id="QTSX02005005">
    <property type="protein sequence ID" value="KAJ9062471.1"/>
    <property type="molecule type" value="Genomic_DNA"/>
</dbReference>
<reference evidence="1" key="1">
    <citation type="submission" date="2022-04" db="EMBL/GenBank/DDBJ databases">
        <title>Genome of the entomopathogenic fungus Entomophthora muscae.</title>
        <authorList>
            <person name="Elya C."/>
            <person name="Lovett B.R."/>
            <person name="Lee E."/>
            <person name="Macias A.M."/>
            <person name="Hajek A.E."/>
            <person name="De Bivort B.L."/>
            <person name="Kasson M.T."/>
            <person name="De Fine Licht H.H."/>
            <person name="Stajich J.E."/>
        </authorList>
    </citation>
    <scope>NUCLEOTIDE SEQUENCE</scope>
    <source>
        <strain evidence="1">Berkeley</strain>
    </source>
</reference>
<sequence>MYQSEGLLKVTWDKAQGMAVAAFFVSLLLVVAAFLYTLLGLDTSQAVDYIDVYFEDPAFEIPLSVSLTDNAWFDAIGPQKNYIKVITNFSNHDSCFTSIRNAKNTTTCRREDLRRLWLADPISLPQLWDCNGQRCFVNVTLPERDENCIRLSQASMRIDPSFIDCNLPQLTTRTFDLIQTPALSRVILWKPVLFDIIDDYRTYINGKEYSRHFTTTRLEIVNPNGYHGIFYLAIDNTISYTTL</sequence>
<dbReference type="Proteomes" id="UP001165960">
    <property type="component" value="Unassembled WGS sequence"/>
</dbReference>
<evidence type="ECO:0000313" key="1">
    <source>
        <dbReference type="EMBL" id="KAJ9062471.1"/>
    </source>
</evidence>
<accession>A0ACC2SJQ6</accession>
<keyword evidence="2" id="KW-1185">Reference proteome</keyword>
<organism evidence="1 2">
    <name type="scientific">Entomophthora muscae</name>
    <dbReference type="NCBI Taxonomy" id="34485"/>
    <lineage>
        <taxon>Eukaryota</taxon>
        <taxon>Fungi</taxon>
        <taxon>Fungi incertae sedis</taxon>
        <taxon>Zoopagomycota</taxon>
        <taxon>Entomophthoromycotina</taxon>
        <taxon>Entomophthoromycetes</taxon>
        <taxon>Entomophthorales</taxon>
        <taxon>Entomophthoraceae</taxon>
        <taxon>Entomophthora</taxon>
    </lineage>
</organism>
<name>A0ACC2SJQ6_9FUNG</name>
<proteinExistence type="predicted"/>
<protein>
    <submittedName>
        <fullName evidence="1">Uncharacterized protein</fullName>
    </submittedName>
</protein>
<comment type="caution">
    <text evidence="1">The sequence shown here is derived from an EMBL/GenBank/DDBJ whole genome shotgun (WGS) entry which is preliminary data.</text>
</comment>
<evidence type="ECO:0000313" key="2">
    <source>
        <dbReference type="Proteomes" id="UP001165960"/>
    </source>
</evidence>
<gene>
    <name evidence="1" type="ORF">DSO57_1010494</name>
</gene>